<feature type="compositionally biased region" description="Polar residues" evidence="6">
    <location>
        <begin position="1073"/>
        <end position="1084"/>
    </location>
</feature>
<accession>A0A7R8ULM3</accession>
<feature type="compositionally biased region" description="Polar residues" evidence="6">
    <location>
        <begin position="553"/>
        <end position="569"/>
    </location>
</feature>
<dbReference type="CDD" id="cd01215">
    <property type="entry name" value="PTB_Dab"/>
    <property type="match status" value="1"/>
</dbReference>
<dbReference type="SMART" id="SM00462">
    <property type="entry name" value="PTB"/>
    <property type="match status" value="1"/>
</dbReference>
<keyword evidence="5" id="KW-0221">Differentiation</keyword>
<evidence type="ECO:0000256" key="4">
    <source>
        <dbReference type="ARBA" id="ARBA00022553"/>
    </source>
</evidence>
<evidence type="ECO:0000259" key="7">
    <source>
        <dbReference type="PROSITE" id="PS01179"/>
    </source>
</evidence>
<evidence type="ECO:0000256" key="2">
    <source>
        <dbReference type="ARBA" id="ARBA00022473"/>
    </source>
</evidence>
<feature type="compositionally biased region" description="Basic and acidic residues" evidence="6">
    <location>
        <begin position="891"/>
        <end position="902"/>
    </location>
</feature>
<feature type="region of interest" description="Disordered" evidence="6">
    <location>
        <begin position="217"/>
        <end position="291"/>
    </location>
</feature>
<organism evidence="8 9">
    <name type="scientific">Hermetia illucens</name>
    <name type="common">Black soldier fly</name>
    <dbReference type="NCBI Taxonomy" id="343691"/>
    <lineage>
        <taxon>Eukaryota</taxon>
        <taxon>Metazoa</taxon>
        <taxon>Ecdysozoa</taxon>
        <taxon>Arthropoda</taxon>
        <taxon>Hexapoda</taxon>
        <taxon>Insecta</taxon>
        <taxon>Pterygota</taxon>
        <taxon>Neoptera</taxon>
        <taxon>Endopterygota</taxon>
        <taxon>Diptera</taxon>
        <taxon>Brachycera</taxon>
        <taxon>Stratiomyomorpha</taxon>
        <taxon>Stratiomyidae</taxon>
        <taxon>Hermetiinae</taxon>
        <taxon>Hermetia</taxon>
    </lineage>
</organism>
<dbReference type="InParanoid" id="A0A7R8ULM3"/>
<name>A0A7R8ULM3_HERIL</name>
<evidence type="ECO:0000256" key="3">
    <source>
        <dbReference type="ARBA" id="ARBA00022490"/>
    </source>
</evidence>
<dbReference type="PANTHER" id="PTHR47695:SF3">
    <property type="entry name" value="PID DOMAIN-CONTAINING PROTEIN"/>
    <property type="match status" value="1"/>
</dbReference>
<feature type="region of interest" description="Disordered" evidence="6">
    <location>
        <begin position="165"/>
        <end position="193"/>
    </location>
</feature>
<feature type="compositionally biased region" description="Low complexity" evidence="6">
    <location>
        <begin position="362"/>
        <end position="372"/>
    </location>
</feature>
<feature type="compositionally biased region" description="Polar residues" evidence="6">
    <location>
        <begin position="1809"/>
        <end position="1824"/>
    </location>
</feature>
<feature type="compositionally biased region" description="Polar residues" evidence="6">
    <location>
        <begin position="165"/>
        <end position="187"/>
    </location>
</feature>
<gene>
    <name evidence="8" type="ORF">HERILL_LOCUS5832</name>
</gene>
<feature type="region of interest" description="Disordered" evidence="6">
    <location>
        <begin position="1669"/>
        <end position="1708"/>
    </location>
</feature>
<comment type="subcellular location">
    <subcellularLocation>
        <location evidence="1">Cytoplasm</location>
    </subcellularLocation>
</comment>
<dbReference type="PROSITE" id="PS01179">
    <property type="entry name" value="PID"/>
    <property type="match status" value="1"/>
</dbReference>
<dbReference type="InterPro" id="IPR048561">
    <property type="entry name" value="Dab_PTB"/>
</dbReference>
<feature type="compositionally biased region" description="Basic and acidic residues" evidence="6">
    <location>
        <begin position="1172"/>
        <end position="1183"/>
    </location>
</feature>
<feature type="compositionally biased region" description="Polar residues" evidence="6">
    <location>
        <begin position="668"/>
        <end position="677"/>
    </location>
</feature>
<feature type="compositionally biased region" description="Acidic residues" evidence="6">
    <location>
        <begin position="984"/>
        <end position="997"/>
    </location>
</feature>
<feature type="compositionally biased region" description="Low complexity" evidence="6">
    <location>
        <begin position="1090"/>
        <end position="1099"/>
    </location>
</feature>
<dbReference type="Gene3D" id="2.30.29.30">
    <property type="entry name" value="Pleckstrin-homology domain (PH domain)/Phosphotyrosine-binding domain (PTB)"/>
    <property type="match status" value="1"/>
</dbReference>
<feature type="region of interest" description="Disordered" evidence="6">
    <location>
        <begin position="330"/>
        <end position="372"/>
    </location>
</feature>
<feature type="compositionally biased region" description="Polar residues" evidence="6">
    <location>
        <begin position="1530"/>
        <end position="1550"/>
    </location>
</feature>
<feature type="compositionally biased region" description="Polar residues" evidence="6">
    <location>
        <begin position="1106"/>
        <end position="1139"/>
    </location>
</feature>
<feature type="region of interest" description="Disordered" evidence="6">
    <location>
        <begin position="1868"/>
        <end position="1966"/>
    </location>
</feature>
<feature type="compositionally biased region" description="Polar residues" evidence="6">
    <location>
        <begin position="330"/>
        <end position="350"/>
    </location>
</feature>
<dbReference type="InterPro" id="IPR011993">
    <property type="entry name" value="PH-like_dom_sf"/>
</dbReference>
<keyword evidence="2" id="KW-0217">Developmental protein</keyword>
<evidence type="ECO:0000256" key="1">
    <source>
        <dbReference type="ARBA" id="ARBA00004496"/>
    </source>
</evidence>
<dbReference type="Pfam" id="PF00640">
    <property type="entry name" value="PID"/>
    <property type="match status" value="1"/>
</dbReference>
<dbReference type="OrthoDB" id="10069833at2759"/>
<keyword evidence="9" id="KW-1185">Reference proteome</keyword>
<feature type="domain" description="PID" evidence="7">
    <location>
        <begin position="13"/>
        <end position="159"/>
    </location>
</feature>
<keyword evidence="4" id="KW-0597">Phosphoprotein</keyword>
<dbReference type="EMBL" id="LR899010">
    <property type="protein sequence ID" value="CAD7082827.1"/>
    <property type="molecule type" value="Genomic_DNA"/>
</dbReference>
<feature type="compositionally biased region" description="Polar residues" evidence="6">
    <location>
        <begin position="1783"/>
        <end position="1800"/>
    </location>
</feature>
<dbReference type="GO" id="GO:0030154">
    <property type="term" value="P:cell differentiation"/>
    <property type="evidence" value="ECO:0007669"/>
    <property type="project" value="UniProtKB-KW"/>
</dbReference>
<evidence type="ECO:0000313" key="9">
    <source>
        <dbReference type="Proteomes" id="UP000594454"/>
    </source>
</evidence>
<dbReference type="FunCoup" id="A0A7R8ULM3">
    <property type="interactions" value="213"/>
</dbReference>
<feature type="compositionally biased region" description="Basic and acidic residues" evidence="6">
    <location>
        <begin position="1669"/>
        <end position="1679"/>
    </location>
</feature>
<sequence>MNTDRNDPGRFFGDGVTFKAKLIGILEVGEARGDRMCQEALQDLKMAIRAAGEHKQRITIHVTIDGLRLRDEKTSDSLYHHPVHKISFIAQDMTDSRAFGYIFGSPDSGHRFFGIKTDKAASQVVLAMRDLFQVVFELKKKEIEMARQQIQSKIIHEHQPITLNVKSTGTDPLNSGYNKSSSETTKANAKEMSPESVADLVDLEQELSSIQRGITQMERITPNEPSATTKSVTEEDPFGDSFTAFPTYQLLPPPESTRSRHAKGNKPLDNTLQENPSGSNSNTQHLQGLVGGVNASGSSAITSTDSWLEKQVDLSSVNFDAPKSLEISSATVGTTSAPKPNATDDITPQKSNEDQNKSIPGSTSTKTATQQAASAAPFIDAFTDLDPLGTGKTTFQENEHDQDVFDVIQDSFDPSGNVDHRSGEYATKSLPEKSLFPKDVNPIHSDKLFNIDLDRSRVEEPVMIKRDTDPFSPTRKKSDPFQEGDIFTKLDPFEFEFSGNKQTILPETKIVSEETVKPKKDMNMFNGPLQVNLPPEGWNSSNMVQKKIERQTSESPTSGNRNRPSVFKQNTVDVISSISSKKMPHLFGQKFSKRDSNSINMRRLQESDSLSENEAAPEPPPRPDSASHIEPPPLPPKKQFSDIVIRPRITSSSAIPPPTRYDYVTAKIKSSSQQNSEAPPIPLPSRKVGRTDSTFPGPGRPGRKPGEEDDYLTPITSNPDVPPLLPPPQTKGRGRRYEYLDNKTEHETTARSSASRNEPILPDITLSQLLTLGIDELAAKLNVPTSKLSTMTLVELTSYLSNFIENSKRAQEEAKRVEEPSVFKVNFDQNPDATFVAKFDDNFGEESGAPFVANFADFETKSSATTTTITSAAHQVPSADRYAVFREIIEQEKQSEDTEHVDSSGQEDEMAGDMPAANEITQVQPDNGEPSNIVPVTKIDTKITEAISQAKDRYAALRDIILVEDLFEKPVRQVDSSQSSTLLEDGEREPDVFEDAESDRTRNEQTSPENNISGDGMESVEVGSKASEKSKPDTSFMHTLTVSNTDDLEIDEYMHRAISNLSLESRERLTPGMNKSPTVTETGTSPKPPSQASKSPIASLAHEIKSQFNDMSTSPIPLQKSPASKSPVNKSPHSKSPLNKSPIPQAVTNLMESKKRPESGSLSDVICGSSPEADRGSGTEHAKMIPTTTEPASGATESWAIFEKAADKQQSSNGGPTAKSPKIPTSKDLPESPCSSDGKDEWKGEQYVKKWPKGQTSSSSRDLSPWDDETSDYKKRPPDRTDRHGYYMRHARRMNSCDDDYDYDEEVSKRRERRVKSHTSRSKENFEPDSQNWYHASSHHHWSPPEEDDARARGFDRNLFECGTYGPLLRDHKMAPPMSSYDRRYEKRKYYREYCRPDYEFESYGESPDVKERKMMYYGEKGRRDYENMYEECFGRDGRGSKSRDFFYDRDRKSFDRDSVESYDSASRRQRSFGSGDVYGSLDSREEFRERYMGGGEKTRSLRKSIKMRSNEDYEPDSENGDHVRRGPTDTRSLQRPSQNARIRKSSGSSHWDGEDTVPAPVPQVSSQKGWKRPSSASESERRLAENRRVLCHTLSGSDGEKDRRFRRRSRTRGKDEPPRQQQTFGTYRHPPPPPSHHDEIYDYMDYDEYGMPVDEDKFERLNRRRQDMHQRMMEADHSQRRKKGEKFNFDNDMDDTMVTPKYGGGVKKDASFYSEKDQRHTHKFDVFDETPPPPIPKGGKCGRRAFDFDDFEETPRSNASSSKFNFEEHGFESDFNSPPPSSTGVSSAATKSSFRFSNDFSEKEHKQNASLGNFESEINQPTPMQKLRFDDNITISKFDNDQSAPISSVGAFEDDFSKAEFVLENEDRWTSELPKRNNNSRFLPKQRQQQDQIKKSESVNIFGRKSEDPFEDDDFFKSSSSPPSGEKDPNKNDASGANGGDKKMQQSTDNGFNWDSNFAKFDENM</sequence>
<evidence type="ECO:0000313" key="8">
    <source>
        <dbReference type="EMBL" id="CAD7082827.1"/>
    </source>
</evidence>
<protein>
    <recommendedName>
        <fullName evidence="7">PID domain-containing protein</fullName>
    </recommendedName>
</protein>
<feature type="region of interest" description="Disordered" evidence="6">
    <location>
        <begin position="972"/>
        <end position="1350"/>
    </location>
</feature>
<dbReference type="PANTHER" id="PTHR47695">
    <property type="entry name" value="PID DOMAIN-CONTAINING PROTEIN"/>
    <property type="match status" value="1"/>
</dbReference>
<evidence type="ECO:0000256" key="6">
    <source>
        <dbReference type="SAM" id="MobiDB-lite"/>
    </source>
</evidence>
<feature type="compositionally biased region" description="Polar residues" evidence="6">
    <location>
        <begin position="1036"/>
        <end position="1045"/>
    </location>
</feature>
<feature type="compositionally biased region" description="Polar residues" evidence="6">
    <location>
        <begin position="1877"/>
        <end position="1892"/>
    </location>
</feature>
<dbReference type="InterPro" id="IPR006020">
    <property type="entry name" value="PTB/PI_dom"/>
</dbReference>
<feature type="region of interest" description="Disordered" evidence="6">
    <location>
        <begin position="519"/>
        <end position="569"/>
    </location>
</feature>
<feature type="compositionally biased region" description="Polar residues" evidence="6">
    <location>
        <begin position="1004"/>
        <end position="1013"/>
    </location>
</feature>
<feature type="compositionally biased region" description="Basic and acidic residues" evidence="6">
    <location>
        <begin position="1579"/>
        <end position="1589"/>
    </location>
</feature>
<reference evidence="8 9" key="1">
    <citation type="submission" date="2020-11" db="EMBL/GenBank/DDBJ databases">
        <authorList>
            <person name="Wallbank WR R."/>
            <person name="Pardo Diaz C."/>
            <person name="Kozak K."/>
            <person name="Martin S."/>
            <person name="Jiggins C."/>
            <person name="Moest M."/>
            <person name="Warren A I."/>
            <person name="Generalovic N T."/>
            <person name="Byers J.R.P. K."/>
            <person name="Montejo-Kovacevich G."/>
            <person name="Yen C E."/>
        </authorList>
    </citation>
    <scope>NUCLEOTIDE SEQUENCE [LARGE SCALE GENOMIC DNA]</scope>
</reference>
<feature type="compositionally biased region" description="Polar residues" evidence="6">
    <location>
        <begin position="1946"/>
        <end position="1957"/>
    </location>
</feature>
<feature type="compositionally biased region" description="Basic and acidic residues" evidence="6">
    <location>
        <begin position="1483"/>
        <end position="1500"/>
    </location>
</feature>
<proteinExistence type="predicted"/>
<feature type="compositionally biased region" description="Basic and acidic residues" evidence="6">
    <location>
        <begin position="1520"/>
        <end position="1529"/>
    </location>
</feature>
<dbReference type="FunFam" id="2.30.29.30:FF:000262">
    <property type="entry name" value="Disabled, isoform F"/>
    <property type="match status" value="1"/>
</dbReference>
<feature type="region of interest" description="Disordered" evidence="6">
    <location>
        <begin position="891"/>
        <end position="911"/>
    </location>
</feature>
<feature type="region of interest" description="Disordered" evidence="6">
    <location>
        <begin position="1724"/>
        <end position="1825"/>
    </location>
</feature>
<feature type="compositionally biased region" description="Basic and acidic residues" evidence="6">
    <location>
        <begin position="1271"/>
        <end position="1285"/>
    </location>
</feature>
<feature type="compositionally biased region" description="Basic and acidic residues" evidence="6">
    <location>
        <begin position="1237"/>
        <end position="1248"/>
    </location>
</feature>
<keyword evidence="3" id="KW-0963">Cytoplasm</keyword>
<feature type="compositionally biased region" description="Basic residues" evidence="6">
    <location>
        <begin position="1310"/>
        <end position="1320"/>
    </location>
</feature>
<feature type="compositionally biased region" description="Pro residues" evidence="6">
    <location>
        <begin position="720"/>
        <end position="729"/>
    </location>
</feature>
<dbReference type="SUPFAM" id="SSF50729">
    <property type="entry name" value="PH domain-like"/>
    <property type="match status" value="1"/>
</dbReference>
<feature type="region of interest" description="Disordered" evidence="6">
    <location>
        <begin position="586"/>
        <end position="735"/>
    </location>
</feature>
<feature type="compositionally biased region" description="Polar residues" evidence="6">
    <location>
        <begin position="268"/>
        <end position="286"/>
    </location>
</feature>
<evidence type="ECO:0000256" key="5">
    <source>
        <dbReference type="ARBA" id="ARBA00022782"/>
    </source>
</evidence>
<feature type="region of interest" description="Disordered" evidence="6">
    <location>
        <begin position="1455"/>
        <end position="1641"/>
    </location>
</feature>
<dbReference type="Proteomes" id="UP000594454">
    <property type="component" value="Chromosome 2"/>
</dbReference>
<dbReference type="GO" id="GO:0005737">
    <property type="term" value="C:cytoplasm"/>
    <property type="evidence" value="ECO:0007669"/>
    <property type="project" value="UniProtKB-SubCell"/>
</dbReference>